<evidence type="ECO:0000313" key="2">
    <source>
        <dbReference type="EMBL" id="KRK39977.1"/>
    </source>
</evidence>
<dbReference type="Proteomes" id="UP000051461">
    <property type="component" value="Unassembled WGS sequence"/>
</dbReference>
<sequence>MTGYSRRTKLQIERSQQMTNAIQPLEVPEFSVEYTPTKIEIHDYENLERAVQAYSHRYSDIVVTDDTESEAKDIRAKLNKLSNALDDRRKEIKKQYNEPYDAFANDIKALQATLAESINPLDTALKELTVHQRERRQKHVEELIIEMAPNYEVSPDDIEIDSKWLNKSTSKKAVTEGVAAAMKLIKAKRDKLDTDILTIEKYAKVQKVEPAGWVDQLKQGQDVEYLMKAIDNEVEQQTARKREQEAKAAEEALHQESKGNAIVDTNTGEVVSKSVTLKIVATIPQMNLLKSFMDSNGIKYMRVGA</sequence>
<protein>
    <recommendedName>
        <fullName evidence="4">DUF1351 domain-containing protein</fullName>
    </recommendedName>
</protein>
<dbReference type="AlphaFoldDB" id="A0A0R1H1W5"/>
<evidence type="ECO:0000313" key="3">
    <source>
        <dbReference type="Proteomes" id="UP000051461"/>
    </source>
</evidence>
<reference evidence="2 3" key="1">
    <citation type="journal article" date="2015" name="Genome Announc.">
        <title>Expanding the biotechnology potential of lactobacilli through comparative genomics of 213 strains and associated genera.</title>
        <authorList>
            <person name="Sun Z."/>
            <person name="Harris H.M."/>
            <person name="McCann A."/>
            <person name="Guo C."/>
            <person name="Argimon S."/>
            <person name="Zhang W."/>
            <person name="Yang X."/>
            <person name="Jeffery I.B."/>
            <person name="Cooney J.C."/>
            <person name="Kagawa T.F."/>
            <person name="Liu W."/>
            <person name="Song Y."/>
            <person name="Salvetti E."/>
            <person name="Wrobel A."/>
            <person name="Rasinkangas P."/>
            <person name="Parkhill J."/>
            <person name="Rea M.C."/>
            <person name="O'Sullivan O."/>
            <person name="Ritari J."/>
            <person name="Douillard F.P."/>
            <person name="Paul Ross R."/>
            <person name="Yang R."/>
            <person name="Briner A.E."/>
            <person name="Felis G.E."/>
            <person name="de Vos W.M."/>
            <person name="Barrangou R."/>
            <person name="Klaenhammer T.R."/>
            <person name="Caufield P.W."/>
            <person name="Cui Y."/>
            <person name="Zhang H."/>
            <person name="O'Toole P.W."/>
        </authorList>
    </citation>
    <scope>NUCLEOTIDE SEQUENCE [LARGE SCALE GENOMIC DNA]</scope>
    <source>
        <strain evidence="2 3">DSM 20003</strain>
    </source>
</reference>
<dbReference type="EMBL" id="AZDA01000026">
    <property type="protein sequence ID" value="KRK39977.1"/>
    <property type="molecule type" value="Genomic_DNA"/>
</dbReference>
<dbReference type="PATRIC" id="fig|1423726.3.peg.1836"/>
<organism evidence="2 3">
    <name type="scientific">Loigolactobacillus bifermentans DSM 20003</name>
    <dbReference type="NCBI Taxonomy" id="1423726"/>
    <lineage>
        <taxon>Bacteria</taxon>
        <taxon>Bacillati</taxon>
        <taxon>Bacillota</taxon>
        <taxon>Bacilli</taxon>
        <taxon>Lactobacillales</taxon>
        <taxon>Lactobacillaceae</taxon>
        <taxon>Loigolactobacillus</taxon>
    </lineage>
</organism>
<keyword evidence="3" id="KW-1185">Reference proteome</keyword>
<comment type="caution">
    <text evidence="2">The sequence shown here is derived from an EMBL/GenBank/DDBJ whole genome shotgun (WGS) entry which is preliminary data.</text>
</comment>
<gene>
    <name evidence="2" type="ORF">FC07_GL001774</name>
</gene>
<dbReference type="InterPro" id="IPR009785">
    <property type="entry name" value="Prophage_Lj928_Orf309"/>
</dbReference>
<accession>A0A0R1H1W5</accession>
<evidence type="ECO:0008006" key="4">
    <source>
        <dbReference type="Google" id="ProtNLM"/>
    </source>
</evidence>
<feature type="coiled-coil region" evidence="1">
    <location>
        <begin position="64"/>
        <end position="98"/>
    </location>
</feature>
<dbReference type="STRING" id="1423726.FC07_GL001774"/>
<proteinExistence type="predicted"/>
<dbReference type="Pfam" id="PF07083">
    <property type="entry name" value="DUF1351"/>
    <property type="match status" value="1"/>
</dbReference>
<keyword evidence="1" id="KW-0175">Coiled coil</keyword>
<evidence type="ECO:0000256" key="1">
    <source>
        <dbReference type="SAM" id="Coils"/>
    </source>
</evidence>
<name>A0A0R1H1W5_9LACO</name>